<accession>A0A7X5MQV3</accession>
<evidence type="ECO:0000313" key="2">
    <source>
        <dbReference type="Proteomes" id="UP000461948"/>
    </source>
</evidence>
<organism evidence="1 2">
    <name type="scientific">Enterobacter agglomerans</name>
    <name type="common">Erwinia herbicola</name>
    <name type="synonym">Pantoea agglomerans</name>
    <dbReference type="NCBI Taxonomy" id="549"/>
    <lineage>
        <taxon>Bacteria</taxon>
        <taxon>Pseudomonadati</taxon>
        <taxon>Pseudomonadota</taxon>
        <taxon>Gammaproteobacteria</taxon>
        <taxon>Enterobacterales</taxon>
        <taxon>Erwiniaceae</taxon>
        <taxon>Pantoea</taxon>
        <taxon>Pantoea agglomerans group</taxon>
    </lineage>
</organism>
<dbReference type="EMBL" id="WKLC01000460">
    <property type="protein sequence ID" value="MSE15781.1"/>
    <property type="molecule type" value="Genomic_DNA"/>
</dbReference>
<reference evidence="1 2" key="1">
    <citation type="submission" date="2019-11" db="EMBL/GenBank/DDBJ databases">
        <title>Draft Genome Sequence of Plant Growth-Promoting Rhizosphere-Associated Bacteria.</title>
        <authorList>
            <person name="Vasilyev I.Y."/>
            <person name="Radchenko V."/>
            <person name="Ilnitskaya E.V."/>
        </authorList>
    </citation>
    <scope>NUCLEOTIDE SEQUENCE [LARGE SCALE GENOMIC DNA]</scope>
    <source>
        <strain evidence="1 2">VRA_MhP_f</strain>
    </source>
</reference>
<comment type="caution">
    <text evidence="1">The sequence shown here is derived from an EMBL/GenBank/DDBJ whole genome shotgun (WGS) entry which is preliminary data.</text>
</comment>
<proteinExistence type="predicted"/>
<evidence type="ECO:0000313" key="1">
    <source>
        <dbReference type="EMBL" id="MSE15781.1"/>
    </source>
</evidence>
<gene>
    <name evidence="1" type="ORF">GKC49_11860</name>
</gene>
<dbReference type="RefSeq" id="WP_010255244.1">
    <property type="nucleotide sequence ID" value="NZ_ADWZ01000009.1"/>
</dbReference>
<protein>
    <submittedName>
        <fullName evidence="1">Uncharacterized protein</fullName>
    </submittedName>
</protein>
<dbReference type="GeneID" id="66826918"/>
<dbReference type="Proteomes" id="UP000461948">
    <property type="component" value="Unassembled WGS sequence"/>
</dbReference>
<name>A0A7X5MQV3_ENTAG</name>
<dbReference type="AlphaFoldDB" id="A0A7X5MQV3"/>
<sequence>MKRIIGALLPALLLSSTLAQASSEEAWQKSRQVMVQACINASHLSKVKVLGEAIEYDDNTGYSALLLEGRYPQPQMKNKRGRELCLFQRSSGRASISEADKLRWVK</sequence>
<dbReference type="OrthoDB" id="8720220at2"/>